<dbReference type="Proteomes" id="UP000753961">
    <property type="component" value="Unassembled WGS sequence"/>
</dbReference>
<protein>
    <submittedName>
        <fullName evidence="2">Alginate lyase family protein</fullName>
    </submittedName>
</protein>
<dbReference type="SUPFAM" id="SSF48230">
    <property type="entry name" value="Chondroitin AC/alginate lyase"/>
    <property type="match status" value="1"/>
</dbReference>
<accession>A0A953HNB0</accession>
<gene>
    <name evidence="2" type="ORF">KUV50_13310</name>
</gene>
<organism evidence="2 3">
    <name type="scientific">Membranihabitans marinus</name>
    <dbReference type="NCBI Taxonomy" id="1227546"/>
    <lineage>
        <taxon>Bacteria</taxon>
        <taxon>Pseudomonadati</taxon>
        <taxon>Bacteroidota</taxon>
        <taxon>Saprospiria</taxon>
        <taxon>Saprospirales</taxon>
        <taxon>Saprospiraceae</taxon>
        <taxon>Membranihabitans</taxon>
    </lineage>
</organism>
<dbReference type="RefSeq" id="WP_222580663.1">
    <property type="nucleotide sequence ID" value="NZ_JAHVHU010000012.1"/>
</dbReference>
<evidence type="ECO:0000313" key="3">
    <source>
        <dbReference type="Proteomes" id="UP000753961"/>
    </source>
</evidence>
<feature type="transmembrane region" description="Helical" evidence="1">
    <location>
        <begin position="12"/>
        <end position="33"/>
    </location>
</feature>
<keyword evidence="1" id="KW-0812">Transmembrane</keyword>
<evidence type="ECO:0000256" key="1">
    <source>
        <dbReference type="SAM" id="Phobius"/>
    </source>
</evidence>
<sequence length="417" mass="47596">MINSRSFRNKRGTLNLFYVSFVLVFFIATSNFLKAVNFKEEVKPKGFLISVDELDEISMKAESRIEPHYSNVIDFLGYIDSVLEESKNWSPLTGEVVVLGRSSRDPVQLSSQGGKLVYGLAIAWHLTNNIGYAEHCRRLILDLTDTFGYRNQEEAQFHWGAQGILNLARGGTPYIYAADLLEGWEGWSADDKLTYQVWLRDVQYPKVAWASRFRKNNWGVAGSFSASAIAYYLMDQPDWALQEYEPTRLRLSPKEAFKVHNNLQRKRQSTSDEWKMDAKTFLWGIRPNGAIPEEIRRGNDPVDGDYLPSEGSGTHYSMTYIEHLTAHAEFLHRRGDNSLYENIESDGSGSLLRAYLFLIDNPLGSHCFTAGRRNALYMAYSYYKHPALLHSIQACGKSNIAGQRLALFGRLTHSFFY</sequence>
<name>A0A953HNB0_9BACT</name>
<keyword evidence="3" id="KW-1185">Reference proteome</keyword>
<evidence type="ECO:0000313" key="2">
    <source>
        <dbReference type="EMBL" id="MBY5959124.1"/>
    </source>
</evidence>
<dbReference type="AlphaFoldDB" id="A0A953HNB0"/>
<dbReference type="Gene3D" id="1.50.10.100">
    <property type="entry name" value="Chondroitin AC/alginate lyase"/>
    <property type="match status" value="1"/>
</dbReference>
<dbReference type="GO" id="GO:0016829">
    <property type="term" value="F:lyase activity"/>
    <property type="evidence" value="ECO:0007669"/>
    <property type="project" value="UniProtKB-KW"/>
</dbReference>
<dbReference type="InterPro" id="IPR008929">
    <property type="entry name" value="Chondroitin_lyas"/>
</dbReference>
<reference evidence="2" key="1">
    <citation type="submission" date="2021-06" db="EMBL/GenBank/DDBJ databases">
        <title>44 bacteria genomes isolated from Dapeng, Shenzhen.</title>
        <authorList>
            <person name="Zheng W."/>
            <person name="Yu S."/>
            <person name="Huang Y."/>
        </authorList>
    </citation>
    <scope>NUCLEOTIDE SEQUENCE</scope>
    <source>
        <strain evidence="2">DP5N28-2</strain>
    </source>
</reference>
<proteinExistence type="predicted"/>
<comment type="caution">
    <text evidence="2">The sequence shown here is derived from an EMBL/GenBank/DDBJ whole genome shotgun (WGS) entry which is preliminary data.</text>
</comment>
<keyword evidence="1" id="KW-1133">Transmembrane helix</keyword>
<dbReference type="EMBL" id="JAHVHU010000012">
    <property type="protein sequence ID" value="MBY5959124.1"/>
    <property type="molecule type" value="Genomic_DNA"/>
</dbReference>
<keyword evidence="2" id="KW-0456">Lyase</keyword>
<keyword evidence="1" id="KW-0472">Membrane</keyword>